<dbReference type="InterPro" id="IPR046347">
    <property type="entry name" value="bZIP_sf"/>
</dbReference>
<evidence type="ECO:0000256" key="4">
    <source>
        <dbReference type="ARBA" id="ARBA00023125"/>
    </source>
</evidence>
<organism evidence="9 10">
    <name type="scientific">Camellia sinensis</name>
    <name type="common">Tea plant</name>
    <name type="synonym">Thea sinensis</name>
    <dbReference type="NCBI Taxonomy" id="4442"/>
    <lineage>
        <taxon>Eukaryota</taxon>
        <taxon>Viridiplantae</taxon>
        <taxon>Streptophyta</taxon>
        <taxon>Embryophyta</taxon>
        <taxon>Tracheophyta</taxon>
        <taxon>Spermatophyta</taxon>
        <taxon>Magnoliopsida</taxon>
        <taxon>eudicotyledons</taxon>
        <taxon>Gunneridae</taxon>
        <taxon>Pentapetalae</taxon>
        <taxon>asterids</taxon>
        <taxon>Ericales</taxon>
        <taxon>Theaceae</taxon>
        <taxon>Camellia</taxon>
    </lineage>
</organism>
<dbReference type="InterPro" id="IPR044827">
    <property type="entry name" value="GBF-like"/>
</dbReference>
<dbReference type="CDD" id="cd14702">
    <property type="entry name" value="bZIP_plant_GBF1"/>
    <property type="match status" value="1"/>
</dbReference>
<keyword evidence="4" id="KW-0238">DNA-binding</keyword>
<feature type="region of interest" description="Disordered" evidence="7">
    <location>
        <begin position="263"/>
        <end position="285"/>
    </location>
</feature>
<evidence type="ECO:0000256" key="2">
    <source>
        <dbReference type="ARBA" id="ARBA00007163"/>
    </source>
</evidence>
<dbReference type="Pfam" id="PF00170">
    <property type="entry name" value="bZIP_1"/>
    <property type="match status" value="1"/>
</dbReference>
<dbReference type="PANTHER" id="PTHR45967">
    <property type="entry name" value="G-BOX-BINDING FACTOR 3-RELATED"/>
    <property type="match status" value="1"/>
</dbReference>
<dbReference type="Pfam" id="PF07777">
    <property type="entry name" value="MFMR"/>
    <property type="match status" value="1"/>
</dbReference>
<keyword evidence="3" id="KW-0805">Transcription regulation</keyword>
<dbReference type="Gene3D" id="1.20.5.170">
    <property type="match status" value="1"/>
</dbReference>
<evidence type="ECO:0000256" key="7">
    <source>
        <dbReference type="SAM" id="MobiDB-lite"/>
    </source>
</evidence>
<dbReference type="GO" id="GO:0000976">
    <property type="term" value="F:transcription cis-regulatory region binding"/>
    <property type="evidence" value="ECO:0007669"/>
    <property type="project" value="UniProtKB-ARBA"/>
</dbReference>
<dbReference type="AlphaFoldDB" id="A0A7J7GGP6"/>
<gene>
    <name evidence="9" type="ORF">HYC85_022805</name>
</gene>
<comment type="similarity">
    <text evidence="2">Belongs to the bZIP family.</text>
</comment>
<keyword evidence="5" id="KW-0804">Transcription</keyword>
<keyword evidence="6" id="KW-0539">Nucleus</keyword>
<dbReference type="InterPro" id="IPR012900">
    <property type="entry name" value="MFMR"/>
</dbReference>
<feature type="compositionally biased region" description="Basic residues" evidence="7">
    <location>
        <begin position="264"/>
        <end position="282"/>
    </location>
</feature>
<dbReference type="PROSITE" id="PS00036">
    <property type="entry name" value="BZIP_BASIC"/>
    <property type="match status" value="1"/>
</dbReference>
<sequence length="333" mass="37658">MATSKDFPSLKPTLIDTKSFRKPGLIHSKHLPLCFWNFYFPFCHLLLYYMGRSEDMISPKSEKPCPKSEKASPPKQAYYGPGVPIPPSYLNSSVMACHVPHPHVWAPPQHVMPPYGVPYSAIYSPGVVCTHRTVPIIATPVSAQMLSTSSYNMDQGSIKKLKRLDGVTKQVVNDNAEVDGEGSAHGASQRMEVYHVSEHAYQYAQQSLRKSDSMGKLSTDNNVKVHKQARSVPEKDANVTSRWISRTNVAPEDVAGKLDERQLKREKRKHANKQSARRSRLRKQAETEELMKRYEIVKVENITLKSEMKQLMEDSEKLRVENVALMEIIRGAI</sequence>
<dbReference type="GO" id="GO:0005634">
    <property type="term" value="C:nucleus"/>
    <property type="evidence" value="ECO:0007669"/>
    <property type="project" value="UniProtKB-SubCell"/>
</dbReference>
<dbReference type="SUPFAM" id="SSF57959">
    <property type="entry name" value="Leucine zipper domain"/>
    <property type="match status" value="1"/>
</dbReference>
<comment type="subcellular location">
    <subcellularLocation>
        <location evidence="1">Nucleus</location>
    </subcellularLocation>
</comment>
<evidence type="ECO:0000256" key="1">
    <source>
        <dbReference type="ARBA" id="ARBA00004123"/>
    </source>
</evidence>
<dbReference type="InterPro" id="IPR004827">
    <property type="entry name" value="bZIP"/>
</dbReference>
<protein>
    <recommendedName>
        <fullName evidence="8">BZIP domain-containing protein</fullName>
    </recommendedName>
</protein>
<dbReference type="PROSITE" id="PS50217">
    <property type="entry name" value="BZIP"/>
    <property type="match status" value="1"/>
</dbReference>
<feature type="domain" description="BZIP" evidence="8">
    <location>
        <begin position="262"/>
        <end position="325"/>
    </location>
</feature>
<dbReference type="PANTHER" id="PTHR45967:SF1">
    <property type="entry name" value="G-BOX-BINDING FACTOR 3"/>
    <property type="match status" value="1"/>
</dbReference>
<reference evidence="9 10" key="2">
    <citation type="submission" date="2020-07" db="EMBL/GenBank/DDBJ databases">
        <title>Genome assembly of wild tea tree DASZ reveals pedigree and selection history of tea varieties.</title>
        <authorList>
            <person name="Zhang W."/>
        </authorList>
    </citation>
    <scope>NUCLEOTIDE SEQUENCE [LARGE SCALE GENOMIC DNA]</scope>
    <source>
        <strain evidence="10">cv. G240</strain>
        <tissue evidence="9">Leaf</tissue>
    </source>
</reference>
<evidence type="ECO:0000256" key="3">
    <source>
        <dbReference type="ARBA" id="ARBA00023015"/>
    </source>
</evidence>
<dbReference type="EMBL" id="JACBKZ010000011">
    <property type="protein sequence ID" value="KAF5938546.1"/>
    <property type="molecule type" value="Genomic_DNA"/>
</dbReference>
<name>A0A7J7GGP6_CAMSI</name>
<evidence type="ECO:0000256" key="5">
    <source>
        <dbReference type="ARBA" id="ARBA00023163"/>
    </source>
</evidence>
<evidence type="ECO:0000313" key="10">
    <source>
        <dbReference type="Proteomes" id="UP000593564"/>
    </source>
</evidence>
<feature type="region of interest" description="Disordered" evidence="7">
    <location>
        <begin position="205"/>
        <end position="244"/>
    </location>
</feature>
<dbReference type="GO" id="GO:0003700">
    <property type="term" value="F:DNA-binding transcription factor activity"/>
    <property type="evidence" value="ECO:0007669"/>
    <property type="project" value="InterPro"/>
</dbReference>
<dbReference type="SMART" id="SM00338">
    <property type="entry name" value="BRLZ"/>
    <property type="match status" value="1"/>
</dbReference>
<evidence type="ECO:0000256" key="6">
    <source>
        <dbReference type="ARBA" id="ARBA00023242"/>
    </source>
</evidence>
<accession>A0A7J7GGP6</accession>
<keyword evidence="10" id="KW-1185">Reference proteome</keyword>
<reference evidence="10" key="1">
    <citation type="journal article" date="2020" name="Nat. Commun.">
        <title>Genome assembly of wild tea tree DASZ reveals pedigree and selection history of tea varieties.</title>
        <authorList>
            <person name="Zhang W."/>
            <person name="Zhang Y."/>
            <person name="Qiu H."/>
            <person name="Guo Y."/>
            <person name="Wan H."/>
            <person name="Zhang X."/>
            <person name="Scossa F."/>
            <person name="Alseekh S."/>
            <person name="Zhang Q."/>
            <person name="Wang P."/>
            <person name="Xu L."/>
            <person name="Schmidt M.H."/>
            <person name="Jia X."/>
            <person name="Li D."/>
            <person name="Zhu A."/>
            <person name="Guo F."/>
            <person name="Chen W."/>
            <person name="Ni D."/>
            <person name="Usadel B."/>
            <person name="Fernie A.R."/>
            <person name="Wen W."/>
        </authorList>
    </citation>
    <scope>NUCLEOTIDE SEQUENCE [LARGE SCALE GENOMIC DNA]</scope>
    <source>
        <strain evidence="10">cv. G240</strain>
    </source>
</reference>
<dbReference type="Proteomes" id="UP000593564">
    <property type="component" value="Unassembled WGS sequence"/>
</dbReference>
<evidence type="ECO:0000259" key="8">
    <source>
        <dbReference type="PROSITE" id="PS50217"/>
    </source>
</evidence>
<evidence type="ECO:0000313" key="9">
    <source>
        <dbReference type="EMBL" id="KAF5938546.1"/>
    </source>
</evidence>
<comment type="caution">
    <text evidence="9">The sequence shown here is derived from an EMBL/GenBank/DDBJ whole genome shotgun (WGS) entry which is preliminary data.</text>
</comment>
<dbReference type="InterPro" id="IPR045314">
    <property type="entry name" value="bZIP_plant_GBF1"/>
</dbReference>
<proteinExistence type="inferred from homology"/>